<evidence type="ECO:0000313" key="1">
    <source>
        <dbReference type="EMBL" id="KAH3724173.1"/>
    </source>
</evidence>
<accession>A0A9D4CFA4</accession>
<dbReference type="AlphaFoldDB" id="A0A9D4CFA4"/>
<dbReference type="Proteomes" id="UP000828390">
    <property type="component" value="Unassembled WGS sequence"/>
</dbReference>
<keyword evidence="2" id="KW-1185">Reference proteome</keyword>
<organism evidence="1 2">
    <name type="scientific">Dreissena polymorpha</name>
    <name type="common">Zebra mussel</name>
    <name type="synonym">Mytilus polymorpha</name>
    <dbReference type="NCBI Taxonomy" id="45954"/>
    <lineage>
        <taxon>Eukaryota</taxon>
        <taxon>Metazoa</taxon>
        <taxon>Spiralia</taxon>
        <taxon>Lophotrochozoa</taxon>
        <taxon>Mollusca</taxon>
        <taxon>Bivalvia</taxon>
        <taxon>Autobranchia</taxon>
        <taxon>Heteroconchia</taxon>
        <taxon>Euheterodonta</taxon>
        <taxon>Imparidentia</taxon>
        <taxon>Neoheterodontei</taxon>
        <taxon>Myida</taxon>
        <taxon>Dreissenoidea</taxon>
        <taxon>Dreissenidae</taxon>
        <taxon>Dreissena</taxon>
    </lineage>
</organism>
<proteinExistence type="predicted"/>
<name>A0A9D4CFA4_DREPO</name>
<comment type="caution">
    <text evidence="1">The sequence shown here is derived from an EMBL/GenBank/DDBJ whole genome shotgun (WGS) entry which is preliminary data.</text>
</comment>
<sequence length="107" mass="12228">MPSSQRVFILWIATKSRVICCSLEKPFISNTTDESHQSIVLVQQANQSTVTVQQSSTSDTSKARNAFQLFEDSLCTPVRIKYKRRLEESYDIQDESSCYDVYAKIHA</sequence>
<protein>
    <submittedName>
        <fullName evidence="1">Uncharacterized protein</fullName>
    </submittedName>
</protein>
<reference evidence="1" key="1">
    <citation type="journal article" date="2019" name="bioRxiv">
        <title>The Genome of the Zebra Mussel, Dreissena polymorpha: A Resource for Invasive Species Research.</title>
        <authorList>
            <person name="McCartney M.A."/>
            <person name="Auch B."/>
            <person name="Kono T."/>
            <person name="Mallez S."/>
            <person name="Zhang Y."/>
            <person name="Obille A."/>
            <person name="Becker A."/>
            <person name="Abrahante J.E."/>
            <person name="Garbe J."/>
            <person name="Badalamenti J.P."/>
            <person name="Herman A."/>
            <person name="Mangelson H."/>
            <person name="Liachko I."/>
            <person name="Sullivan S."/>
            <person name="Sone E.D."/>
            <person name="Koren S."/>
            <person name="Silverstein K.A.T."/>
            <person name="Beckman K.B."/>
            <person name="Gohl D.M."/>
        </authorList>
    </citation>
    <scope>NUCLEOTIDE SEQUENCE</scope>
    <source>
        <strain evidence="1">Duluth1</strain>
        <tissue evidence="1">Whole animal</tissue>
    </source>
</reference>
<reference evidence="1" key="2">
    <citation type="submission" date="2020-11" db="EMBL/GenBank/DDBJ databases">
        <authorList>
            <person name="McCartney M.A."/>
            <person name="Auch B."/>
            <person name="Kono T."/>
            <person name="Mallez S."/>
            <person name="Becker A."/>
            <person name="Gohl D.M."/>
            <person name="Silverstein K.A.T."/>
            <person name="Koren S."/>
            <person name="Bechman K.B."/>
            <person name="Herman A."/>
            <person name="Abrahante J.E."/>
            <person name="Garbe J."/>
        </authorList>
    </citation>
    <scope>NUCLEOTIDE SEQUENCE</scope>
    <source>
        <strain evidence="1">Duluth1</strain>
        <tissue evidence="1">Whole animal</tissue>
    </source>
</reference>
<evidence type="ECO:0000313" key="2">
    <source>
        <dbReference type="Proteomes" id="UP000828390"/>
    </source>
</evidence>
<gene>
    <name evidence="1" type="ORF">DPMN_049984</name>
</gene>
<dbReference type="EMBL" id="JAIWYP010000012">
    <property type="protein sequence ID" value="KAH3724173.1"/>
    <property type="molecule type" value="Genomic_DNA"/>
</dbReference>